<evidence type="ECO:0000256" key="2">
    <source>
        <dbReference type="SAM" id="MobiDB-lite"/>
    </source>
</evidence>
<feature type="domain" description="Carboxylesterase type B" evidence="3">
    <location>
        <begin position="43"/>
        <end position="122"/>
    </location>
</feature>
<name>A0AAW0TU99_SCYPA</name>
<reference evidence="4 5" key="1">
    <citation type="submission" date="2023-03" db="EMBL/GenBank/DDBJ databases">
        <title>High-quality genome of Scylla paramamosain provides insights in environmental adaptation.</title>
        <authorList>
            <person name="Zhang L."/>
        </authorList>
    </citation>
    <scope>NUCLEOTIDE SEQUENCE [LARGE SCALE GENOMIC DNA]</scope>
    <source>
        <strain evidence="4">LZ_2023a</strain>
        <tissue evidence="4">Muscle</tissue>
    </source>
</reference>
<feature type="region of interest" description="Disordered" evidence="2">
    <location>
        <begin position="126"/>
        <end position="156"/>
    </location>
</feature>
<evidence type="ECO:0000259" key="3">
    <source>
        <dbReference type="Pfam" id="PF00135"/>
    </source>
</evidence>
<keyword evidence="1" id="KW-0325">Glycoprotein</keyword>
<accession>A0AAW0TU99</accession>
<dbReference type="AlphaFoldDB" id="A0AAW0TU99"/>
<gene>
    <name evidence="4" type="ORF">O3P69_017135</name>
</gene>
<evidence type="ECO:0000313" key="5">
    <source>
        <dbReference type="Proteomes" id="UP001487740"/>
    </source>
</evidence>
<evidence type="ECO:0000256" key="1">
    <source>
        <dbReference type="ARBA" id="ARBA00023180"/>
    </source>
</evidence>
<dbReference type="Proteomes" id="UP001487740">
    <property type="component" value="Unassembled WGS sequence"/>
</dbReference>
<dbReference type="InterPro" id="IPR029058">
    <property type="entry name" value="AB_hydrolase_fold"/>
</dbReference>
<evidence type="ECO:0000313" key="4">
    <source>
        <dbReference type="EMBL" id="KAK8391304.1"/>
    </source>
</evidence>
<dbReference type="Gene3D" id="3.40.50.1820">
    <property type="entry name" value="alpha/beta hydrolase"/>
    <property type="match status" value="1"/>
</dbReference>
<keyword evidence="5" id="KW-1185">Reference proteome</keyword>
<organism evidence="4 5">
    <name type="scientific">Scylla paramamosain</name>
    <name type="common">Mud crab</name>
    <dbReference type="NCBI Taxonomy" id="85552"/>
    <lineage>
        <taxon>Eukaryota</taxon>
        <taxon>Metazoa</taxon>
        <taxon>Ecdysozoa</taxon>
        <taxon>Arthropoda</taxon>
        <taxon>Crustacea</taxon>
        <taxon>Multicrustacea</taxon>
        <taxon>Malacostraca</taxon>
        <taxon>Eumalacostraca</taxon>
        <taxon>Eucarida</taxon>
        <taxon>Decapoda</taxon>
        <taxon>Pleocyemata</taxon>
        <taxon>Brachyura</taxon>
        <taxon>Eubrachyura</taxon>
        <taxon>Portunoidea</taxon>
        <taxon>Portunidae</taxon>
        <taxon>Portuninae</taxon>
        <taxon>Scylla</taxon>
    </lineage>
</organism>
<sequence>MVGWGPRTSRALYLSGLMTSLHLTSPGRDLSQPSNHPIIKSENTQVAGHGDDMMYLSQASPHPVPMHRRQDLHMQDILVTLWTNFASTGNPTINGTLGFRWTPVTPKRPLSYLSLTVTPNMQKVDRVTSGTPCRPRTPRCSTPSVSSNTLTTTRHPCPFNRAALRNSMH</sequence>
<dbReference type="SUPFAM" id="SSF53474">
    <property type="entry name" value="alpha/beta-Hydrolases"/>
    <property type="match status" value="1"/>
</dbReference>
<protein>
    <recommendedName>
        <fullName evidence="3">Carboxylesterase type B domain-containing protein</fullName>
    </recommendedName>
</protein>
<proteinExistence type="predicted"/>
<comment type="caution">
    <text evidence="4">The sequence shown here is derived from an EMBL/GenBank/DDBJ whole genome shotgun (WGS) entry which is preliminary data.</text>
</comment>
<dbReference type="EMBL" id="JARAKH010000024">
    <property type="protein sequence ID" value="KAK8391305.1"/>
    <property type="molecule type" value="Genomic_DNA"/>
</dbReference>
<dbReference type="InterPro" id="IPR002018">
    <property type="entry name" value="CarbesteraseB"/>
</dbReference>
<dbReference type="Pfam" id="PF00135">
    <property type="entry name" value="COesterase"/>
    <property type="match status" value="1"/>
</dbReference>
<dbReference type="EMBL" id="JARAKH010000024">
    <property type="protein sequence ID" value="KAK8391304.1"/>
    <property type="molecule type" value="Genomic_DNA"/>
</dbReference>
<feature type="compositionally biased region" description="Low complexity" evidence="2">
    <location>
        <begin position="128"/>
        <end position="147"/>
    </location>
</feature>